<keyword evidence="1" id="KW-1185">Reference proteome</keyword>
<gene>
    <name evidence="2" type="primary">LOC111105493</name>
</gene>
<organism evidence="1 2">
    <name type="scientific">Crassostrea virginica</name>
    <name type="common">Eastern oyster</name>
    <dbReference type="NCBI Taxonomy" id="6565"/>
    <lineage>
        <taxon>Eukaryota</taxon>
        <taxon>Metazoa</taxon>
        <taxon>Spiralia</taxon>
        <taxon>Lophotrochozoa</taxon>
        <taxon>Mollusca</taxon>
        <taxon>Bivalvia</taxon>
        <taxon>Autobranchia</taxon>
        <taxon>Pteriomorphia</taxon>
        <taxon>Ostreida</taxon>
        <taxon>Ostreoidea</taxon>
        <taxon>Ostreidae</taxon>
        <taxon>Crassostrea</taxon>
    </lineage>
</organism>
<evidence type="ECO:0000313" key="1">
    <source>
        <dbReference type="Proteomes" id="UP000694844"/>
    </source>
</evidence>
<dbReference type="RefSeq" id="XP_022295523.1">
    <property type="nucleotide sequence ID" value="XM_022439815.1"/>
</dbReference>
<reference evidence="2" key="1">
    <citation type="submission" date="2025-08" db="UniProtKB">
        <authorList>
            <consortium name="RefSeq"/>
        </authorList>
    </citation>
    <scope>IDENTIFICATION</scope>
    <source>
        <tissue evidence="2">Whole sample</tissue>
    </source>
</reference>
<sequence length="126" mass="14634">MPKQQSLQHLSLPETFLNMRTISIATIQHSARVFKMWLNGRAFASHAGNWGSMPGRDRPKSLKQYEEREQLADPVKLLTVQRNMNAMYVAGHRMKIEDIRYYSPINYSLCTDQGKYPNVTIDLVYE</sequence>
<evidence type="ECO:0000313" key="2">
    <source>
        <dbReference type="RefSeq" id="XP_022295523.1"/>
    </source>
</evidence>
<dbReference type="GeneID" id="111105493"/>
<dbReference type="AlphaFoldDB" id="A0A8B8AXR7"/>
<proteinExistence type="predicted"/>
<dbReference type="Proteomes" id="UP000694844">
    <property type="component" value="Chromosome 7"/>
</dbReference>
<name>A0A8B8AXR7_CRAVI</name>
<protein>
    <submittedName>
        <fullName evidence="2">Uncharacterized protein LOC111105493 isoform X2</fullName>
    </submittedName>
</protein>
<accession>A0A8B8AXR7</accession>